<feature type="compositionally biased region" description="Basic and acidic residues" evidence="6">
    <location>
        <begin position="56"/>
        <end position="65"/>
    </location>
</feature>
<dbReference type="OrthoDB" id="2192561at2759"/>
<evidence type="ECO:0000256" key="6">
    <source>
        <dbReference type="SAM" id="MobiDB-lite"/>
    </source>
</evidence>
<keyword evidence="4" id="KW-0539">Nucleus</keyword>
<sequence length="460" mass="53882">MPKIKNKSNKNRIKTVYLNERPNKKDRTLFNLKDESEQQFIDSKLSKKILQEAKRQQNELEKESDAIESGETSMQESIGLDENITHKINLDSANCDKINDDDDSDDYDNQDDFDLLDENEESTKNICESFYEELKISKEDERALEMFMVKDSLKRKTLSEYIKDKLTEKEKELNSILDNDEEKESKNLDSKIVELYRGVKVVLQRYRHGRLPKAFKIIPSLSNWEQILFITEPDCWSAAAMYQATKLFASNLKERMAQRFYNQILLPRVRDDIEEYKRLNFHLYQALRKALFKPGAFFKGIIIPLCESGDCTLREAVIIGSVLGRNHMPLLHSCAAMLKIAEMDYSGVNSIFLNILIRKKYALPFRVIDALFYHFYRFLNDRRTVLPVLWHQCLLAFVQNYKNDLSAEQKESLLELLRVQSHHAITPEIRHELFQSNNRDGTEFIAEDCSKNDMPSKMLD</sequence>
<name>A0A131ZU02_SARSC</name>
<dbReference type="PANTHER" id="PTHR12821:SF0">
    <property type="entry name" value="BYSTIN"/>
    <property type="match status" value="1"/>
</dbReference>
<dbReference type="InterPro" id="IPR007955">
    <property type="entry name" value="Bystin"/>
</dbReference>
<organism evidence="7 8">
    <name type="scientific">Sarcoptes scabiei</name>
    <name type="common">Itch mite</name>
    <name type="synonym">Acarus scabiei</name>
    <dbReference type="NCBI Taxonomy" id="52283"/>
    <lineage>
        <taxon>Eukaryota</taxon>
        <taxon>Metazoa</taxon>
        <taxon>Ecdysozoa</taxon>
        <taxon>Arthropoda</taxon>
        <taxon>Chelicerata</taxon>
        <taxon>Arachnida</taxon>
        <taxon>Acari</taxon>
        <taxon>Acariformes</taxon>
        <taxon>Sarcoptiformes</taxon>
        <taxon>Astigmata</taxon>
        <taxon>Psoroptidia</taxon>
        <taxon>Sarcoptoidea</taxon>
        <taxon>Sarcoptidae</taxon>
        <taxon>Sarcoptinae</taxon>
        <taxon>Sarcoptes</taxon>
    </lineage>
</organism>
<accession>A0A131ZU02</accession>
<feature type="compositionally biased region" description="Basic residues" evidence="6">
    <location>
        <begin position="1"/>
        <end position="13"/>
    </location>
</feature>
<dbReference type="GO" id="GO:0030515">
    <property type="term" value="F:snoRNA binding"/>
    <property type="evidence" value="ECO:0007669"/>
    <property type="project" value="TreeGrafter"/>
</dbReference>
<dbReference type="Proteomes" id="UP000616769">
    <property type="component" value="Unassembled WGS sequence"/>
</dbReference>
<feature type="compositionally biased region" description="Acidic residues" evidence="6">
    <location>
        <begin position="99"/>
        <end position="118"/>
    </location>
</feature>
<dbReference type="EMBL" id="JXLN01001182">
    <property type="protein sequence ID" value="KPM02204.1"/>
    <property type="molecule type" value="Genomic_DNA"/>
</dbReference>
<evidence type="ECO:0000313" key="8">
    <source>
        <dbReference type="Proteomes" id="UP000616769"/>
    </source>
</evidence>
<feature type="region of interest" description="Disordered" evidence="6">
    <location>
        <begin position="56"/>
        <end position="79"/>
    </location>
</feature>
<dbReference type="PANTHER" id="PTHR12821">
    <property type="entry name" value="BYSTIN"/>
    <property type="match status" value="1"/>
</dbReference>
<evidence type="ECO:0000256" key="3">
    <source>
        <dbReference type="ARBA" id="ARBA00022517"/>
    </source>
</evidence>
<dbReference type="FunFam" id="1.25.40.480:FF:000001">
    <property type="entry name" value="Bystin (51.6 kD)-like"/>
    <property type="match status" value="1"/>
</dbReference>
<dbReference type="GO" id="GO:0005737">
    <property type="term" value="C:cytoplasm"/>
    <property type="evidence" value="ECO:0007669"/>
    <property type="project" value="TreeGrafter"/>
</dbReference>
<feature type="region of interest" description="Disordered" evidence="6">
    <location>
        <begin position="93"/>
        <end position="118"/>
    </location>
</feature>
<dbReference type="GO" id="GO:0005730">
    <property type="term" value="C:nucleolus"/>
    <property type="evidence" value="ECO:0007669"/>
    <property type="project" value="UniProtKB-SubCell"/>
</dbReference>
<feature type="region of interest" description="Disordered" evidence="6">
    <location>
        <begin position="1"/>
        <end position="20"/>
    </location>
</feature>
<dbReference type="GO" id="GO:0006364">
    <property type="term" value="P:rRNA processing"/>
    <property type="evidence" value="ECO:0007669"/>
    <property type="project" value="TreeGrafter"/>
</dbReference>
<dbReference type="VEuPathDB" id="VectorBase:SSCA010603"/>
<evidence type="ECO:0000256" key="1">
    <source>
        <dbReference type="ARBA" id="ARBA00004604"/>
    </source>
</evidence>
<dbReference type="GO" id="GO:0030688">
    <property type="term" value="C:preribosome, small subunit precursor"/>
    <property type="evidence" value="ECO:0007669"/>
    <property type="project" value="TreeGrafter"/>
</dbReference>
<dbReference type="Pfam" id="PF05291">
    <property type="entry name" value="Bystin"/>
    <property type="match status" value="1"/>
</dbReference>
<evidence type="ECO:0000256" key="2">
    <source>
        <dbReference type="ARBA" id="ARBA00007114"/>
    </source>
</evidence>
<proteinExistence type="inferred from homology"/>
<keyword evidence="3" id="KW-0690">Ribosome biogenesis</keyword>
<evidence type="ECO:0000256" key="4">
    <source>
        <dbReference type="ARBA" id="ARBA00023242"/>
    </source>
</evidence>
<dbReference type="AlphaFoldDB" id="A0A131ZU02"/>
<protein>
    <recommendedName>
        <fullName evidence="5">Bystin</fullName>
    </recommendedName>
</protein>
<evidence type="ECO:0000256" key="5">
    <source>
        <dbReference type="ARBA" id="ARBA00074032"/>
    </source>
</evidence>
<evidence type="ECO:0000313" key="7">
    <source>
        <dbReference type="EMBL" id="KPM02204.1"/>
    </source>
</evidence>
<dbReference type="OMA" id="TKLPVIW"/>
<reference evidence="7 8" key="1">
    <citation type="journal article" date="2015" name="Parasit. Vectors">
        <title>Draft genome of the scabies mite.</title>
        <authorList>
            <person name="Rider S.D.Jr."/>
            <person name="Morgan M.S."/>
            <person name="Arlian L.G."/>
        </authorList>
    </citation>
    <scope>NUCLEOTIDE SEQUENCE [LARGE SCALE GENOMIC DNA]</scope>
    <source>
        <strain evidence="7">Arlian Lab</strain>
    </source>
</reference>
<comment type="subcellular location">
    <subcellularLocation>
        <location evidence="1">Nucleus</location>
        <location evidence="1">Nucleolus</location>
    </subcellularLocation>
</comment>
<comment type="caution">
    <text evidence="7">The sequence shown here is derived from an EMBL/GenBank/DDBJ whole genome shotgun (WGS) entry which is preliminary data.</text>
</comment>
<comment type="similarity">
    <text evidence="2">Belongs to the bystin family.</text>
</comment>
<gene>
    <name evidence="7" type="ORF">QR98_0006130</name>
</gene>